<sequence>MKYKILILLIPLIFIAGLFIFADSNLQSNLGPSADVLSLESSRSAAARQESKPAFSRGFSLGENLIQEKIKNQEKLNIIILGYGGENHAGAYLTDTIILGQIDCGGKEVKLVNIPRDLWVENRKINSIYADRQKAEDLIAILEDDLNLTIDLWVTIDFDGFRSIIDELGGIEILVQKGFDDYNYPRNDNDQVDAGVMHIHFDQGWQKMDGEQALRYARSRYGVEDGGDFNRSFRQQQVLVAIKNELLKAQNIWRYFSLFKIVRDNFSTNLTTNEMWSLWDYLRNDPDLKIEDKIISTDNFLYASHTSDGAYILLPKGGNFKAIQQYLDF</sequence>
<name>A0A2M7APR2_UNCKA</name>
<dbReference type="NCBIfam" id="TIGR00350">
    <property type="entry name" value="lytR_cpsA_psr"/>
    <property type="match status" value="1"/>
</dbReference>
<dbReference type="EMBL" id="PEWD01000003">
    <property type="protein sequence ID" value="PIU69364.1"/>
    <property type="molecule type" value="Genomic_DNA"/>
</dbReference>
<dbReference type="AlphaFoldDB" id="A0A2M7APR2"/>
<dbReference type="Pfam" id="PF03816">
    <property type="entry name" value="LytR_cpsA_psr"/>
    <property type="match status" value="1"/>
</dbReference>
<proteinExistence type="inferred from homology"/>
<protein>
    <recommendedName>
        <fullName evidence="2">Cell envelope-related transcriptional attenuator domain-containing protein</fullName>
    </recommendedName>
</protein>
<reference evidence="4" key="1">
    <citation type="submission" date="2017-09" db="EMBL/GenBank/DDBJ databases">
        <title>Depth-based differentiation of microbial function through sediment-hosted aquifers and enrichment of novel symbionts in the deep terrestrial subsurface.</title>
        <authorList>
            <person name="Probst A.J."/>
            <person name="Ladd B."/>
            <person name="Jarett J.K."/>
            <person name="Geller-Mcgrath D.E."/>
            <person name="Sieber C.M.K."/>
            <person name="Emerson J.B."/>
            <person name="Anantharaman K."/>
            <person name="Thomas B.C."/>
            <person name="Malmstrom R."/>
            <person name="Stieglmeier M."/>
            <person name="Klingl A."/>
            <person name="Woyke T."/>
            <person name="Ryan C.M."/>
            <person name="Banfield J.F."/>
        </authorList>
    </citation>
    <scope>NUCLEOTIDE SEQUENCE [LARGE SCALE GENOMIC DNA]</scope>
</reference>
<dbReference type="InterPro" id="IPR004474">
    <property type="entry name" value="LytR_CpsA_psr"/>
</dbReference>
<comment type="similarity">
    <text evidence="1">Belongs to the LytR/CpsA/Psr (LCP) family.</text>
</comment>
<accession>A0A2M7APR2</accession>
<dbReference type="Gene3D" id="3.40.630.190">
    <property type="entry name" value="LCP protein"/>
    <property type="match status" value="1"/>
</dbReference>
<dbReference type="PANTHER" id="PTHR33392:SF6">
    <property type="entry name" value="POLYISOPRENYL-TEICHOIC ACID--PEPTIDOGLYCAN TEICHOIC ACID TRANSFERASE TAGU"/>
    <property type="match status" value="1"/>
</dbReference>
<dbReference type="InterPro" id="IPR050922">
    <property type="entry name" value="LytR/CpsA/Psr_CW_biosynth"/>
</dbReference>
<feature type="domain" description="Cell envelope-related transcriptional attenuator" evidence="2">
    <location>
        <begin position="94"/>
        <end position="246"/>
    </location>
</feature>
<dbReference type="PANTHER" id="PTHR33392">
    <property type="entry name" value="POLYISOPRENYL-TEICHOIC ACID--PEPTIDOGLYCAN TEICHOIC ACID TRANSFERASE TAGU"/>
    <property type="match status" value="1"/>
</dbReference>
<evidence type="ECO:0000256" key="1">
    <source>
        <dbReference type="ARBA" id="ARBA00006068"/>
    </source>
</evidence>
<evidence type="ECO:0000313" key="3">
    <source>
        <dbReference type="EMBL" id="PIU69364.1"/>
    </source>
</evidence>
<evidence type="ECO:0000259" key="2">
    <source>
        <dbReference type="Pfam" id="PF03816"/>
    </source>
</evidence>
<gene>
    <name evidence="3" type="ORF">COS81_00140</name>
</gene>
<organism evidence="3 4">
    <name type="scientific">candidate division WWE3 bacterium CG06_land_8_20_14_3_00_42_16</name>
    <dbReference type="NCBI Taxonomy" id="1975083"/>
    <lineage>
        <taxon>Bacteria</taxon>
        <taxon>Katanobacteria</taxon>
    </lineage>
</organism>
<comment type="caution">
    <text evidence="3">The sequence shown here is derived from an EMBL/GenBank/DDBJ whole genome shotgun (WGS) entry which is preliminary data.</text>
</comment>
<evidence type="ECO:0000313" key="4">
    <source>
        <dbReference type="Proteomes" id="UP000229916"/>
    </source>
</evidence>
<dbReference type="Proteomes" id="UP000229916">
    <property type="component" value="Unassembled WGS sequence"/>
</dbReference>